<dbReference type="GO" id="GO:0016192">
    <property type="term" value="P:vesicle-mediated transport"/>
    <property type="evidence" value="ECO:0007669"/>
    <property type="project" value="InterPro"/>
</dbReference>
<dbReference type="Pfam" id="PF00995">
    <property type="entry name" value="Sec1"/>
    <property type="match status" value="1"/>
</dbReference>
<gene>
    <name evidence="3" type="ORF">ECC02_006824</name>
</gene>
<dbReference type="Proteomes" id="UP000583944">
    <property type="component" value="Unassembled WGS sequence"/>
</dbReference>
<dbReference type="SUPFAM" id="SSF56815">
    <property type="entry name" value="Sec1/munc18-like (SM) proteins"/>
    <property type="match status" value="1"/>
</dbReference>
<comment type="caution">
    <text evidence="3">The sequence shown here is derived from an EMBL/GenBank/DDBJ whole genome shotgun (WGS) entry which is preliminary data.</text>
</comment>
<evidence type="ECO:0000313" key="3">
    <source>
        <dbReference type="EMBL" id="KAF5220149.1"/>
    </source>
</evidence>
<evidence type="ECO:0000313" key="4">
    <source>
        <dbReference type="Proteomes" id="UP000583944"/>
    </source>
</evidence>
<dbReference type="Gene3D" id="1.25.40.60">
    <property type="match status" value="1"/>
</dbReference>
<protein>
    <recommendedName>
        <fullName evidence="5">Syntaxin binding protein</fullName>
    </recommendedName>
</protein>
<organism evidence="3 4">
    <name type="scientific">Trypanosoma cruzi</name>
    <dbReference type="NCBI Taxonomy" id="5693"/>
    <lineage>
        <taxon>Eukaryota</taxon>
        <taxon>Discoba</taxon>
        <taxon>Euglenozoa</taxon>
        <taxon>Kinetoplastea</taxon>
        <taxon>Metakinetoplastina</taxon>
        <taxon>Trypanosomatida</taxon>
        <taxon>Trypanosomatidae</taxon>
        <taxon>Trypanosoma</taxon>
        <taxon>Schizotrypanum</taxon>
    </lineage>
</organism>
<dbReference type="Gene3D" id="3.90.830.10">
    <property type="entry name" value="Syntaxin Binding Protein 1, Chain A, domain 2"/>
    <property type="match status" value="1"/>
</dbReference>
<feature type="compositionally biased region" description="Low complexity" evidence="2">
    <location>
        <begin position="279"/>
        <end position="298"/>
    </location>
</feature>
<name>A0A7J6Y0F4_TRYCR</name>
<accession>A0A7J6Y0F4</accession>
<dbReference type="PANTHER" id="PTHR11679">
    <property type="entry name" value="VESICLE PROTEIN SORTING-ASSOCIATED"/>
    <property type="match status" value="1"/>
</dbReference>
<dbReference type="EMBL" id="JABDHM010000056">
    <property type="protein sequence ID" value="KAF5220149.1"/>
    <property type="molecule type" value="Genomic_DNA"/>
</dbReference>
<feature type="region of interest" description="Disordered" evidence="2">
    <location>
        <begin position="276"/>
        <end position="298"/>
    </location>
</feature>
<reference evidence="3 4" key="1">
    <citation type="journal article" date="2019" name="Genome Biol. Evol.">
        <title>Nanopore Sequencing Significantly Improves Genome Assembly of the Protozoan Parasite Trypanosoma cruzi.</title>
        <authorList>
            <person name="Diaz-Viraque F."/>
            <person name="Pita S."/>
            <person name="Greif G."/>
            <person name="de Souza R.C.M."/>
            <person name="Iraola G."/>
            <person name="Robello C."/>
        </authorList>
    </citation>
    <scope>NUCLEOTIDE SEQUENCE [LARGE SCALE GENOMIC DNA]</scope>
    <source>
        <strain evidence="3 4">Berenice</strain>
    </source>
</reference>
<dbReference type="AlphaFoldDB" id="A0A7J6Y0F4"/>
<proteinExistence type="inferred from homology"/>
<dbReference type="InterPro" id="IPR036045">
    <property type="entry name" value="Sec1-like_sf"/>
</dbReference>
<evidence type="ECO:0000256" key="1">
    <source>
        <dbReference type="ARBA" id="ARBA00009884"/>
    </source>
</evidence>
<dbReference type="InterPro" id="IPR001619">
    <property type="entry name" value="Sec1-like"/>
</dbReference>
<dbReference type="InterPro" id="IPR043127">
    <property type="entry name" value="Sec-1-like_dom3a"/>
</dbReference>
<sequence length="346" mass="38564">MNNGVPVIRYQKRGSICHGFARTFFEGLPGSATTSRIPIRGADSCGNPVRIIVDWGCVTVTPLMYQRTCQCLLDDLMPLEKKVYEQTCRNCLGAESKRRYLMDGEDVYWCSCRHCFLAQCVEELSVALKKLHAYHPGLAQGVEPKANLAELGSAVRASPEFRERQVRPSLHIDACARLVAQYREKRLAEVWEVEQDIAVGHKPLRKNLDGVRHLTRDAAMPRPVRLRLFLLLVAASNTDELKEVKKQQLIRDGGLTPDAHLFANLEHVTRRAGSVQRYSTASAQSERSTSASASSAATNKDPFLKQACMLMETANRNRTLWVGLSLTSMERDHAMRPNGASGGQNS</sequence>
<dbReference type="VEuPathDB" id="TriTrypDB:ECC02_006824"/>
<evidence type="ECO:0000256" key="2">
    <source>
        <dbReference type="SAM" id="MobiDB-lite"/>
    </source>
</evidence>
<evidence type="ECO:0008006" key="5">
    <source>
        <dbReference type="Google" id="ProtNLM"/>
    </source>
</evidence>
<dbReference type="VEuPathDB" id="TriTrypDB:BCY84_01990"/>
<comment type="similarity">
    <text evidence="1">Belongs to the STXBP/unc-18/SEC1 family.</text>
</comment>